<evidence type="ECO:0000313" key="1">
    <source>
        <dbReference type="EMBL" id="KAH6935454.1"/>
    </source>
</evidence>
<dbReference type="Proteomes" id="UP000821845">
    <property type="component" value="Chromosome 3"/>
</dbReference>
<protein>
    <submittedName>
        <fullName evidence="1">Uncharacterized protein</fullName>
    </submittedName>
</protein>
<name>A0ACB7SRZ2_HYAAI</name>
<organism evidence="1 2">
    <name type="scientific">Hyalomma asiaticum</name>
    <name type="common">Tick</name>
    <dbReference type="NCBI Taxonomy" id="266040"/>
    <lineage>
        <taxon>Eukaryota</taxon>
        <taxon>Metazoa</taxon>
        <taxon>Ecdysozoa</taxon>
        <taxon>Arthropoda</taxon>
        <taxon>Chelicerata</taxon>
        <taxon>Arachnida</taxon>
        <taxon>Acari</taxon>
        <taxon>Parasitiformes</taxon>
        <taxon>Ixodida</taxon>
        <taxon>Ixodoidea</taxon>
        <taxon>Ixodidae</taxon>
        <taxon>Hyalomminae</taxon>
        <taxon>Hyalomma</taxon>
    </lineage>
</organism>
<dbReference type="EMBL" id="CM023483">
    <property type="protein sequence ID" value="KAH6935454.1"/>
    <property type="molecule type" value="Genomic_DNA"/>
</dbReference>
<reference evidence="1" key="1">
    <citation type="submission" date="2020-05" db="EMBL/GenBank/DDBJ databases">
        <title>Large-scale comparative analyses of tick genomes elucidate their genetic diversity and vector capacities.</title>
        <authorList>
            <person name="Jia N."/>
            <person name="Wang J."/>
            <person name="Shi W."/>
            <person name="Du L."/>
            <person name="Sun Y."/>
            <person name="Zhan W."/>
            <person name="Jiang J."/>
            <person name="Wang Q."/>
            <person name="Zhang B."/>
            <person name="Ji P."/>
            <person name="Sakyi L.B."/>
            <person name="Cui X."/>
            <person name="Yuan T."/>
            <person name="Jiang B."/>
            <person name="Yang W."/>
            <person name="Lam T.T.-Y."/>
            <person name="Chang Q."/>
            <person name="Ding S."/>
            <person name="Wang X."/>
            <person name="Zhu J."/>
            <person name="Ruan X."/>
            <person name="Zhao L."/>
            <person name="Wei J."/>
            <person name="Que T."/>
            <person name="Du C."/>
            <person name="Cheng J."/>
            <person name="Dai P."/>
            <person name="Han X."/>
            <person name="Huang E."/>
            <person name="Gao Y."/>
            <person name="Liu J."/>
            <person name="Shao H."/>
            <person name="Ye R."/>
            <person name="Li L."/>
            <person name="Wei W."/>
            <person name="Wang X."/>
            <person name="Wang C."/>
            <person name="Yang T."/>
            <person name="Huo Q."/>
            <person name="Li W."/>
            <person name="Guo W."/>
            <person name="Chen H."/>
            <person name="Zhou L."/>
            <person name="Ni X."/>
            <person name="Tian J."/>
            <person name="Zhou Y."/>
            <person name="Sheng Y."/>
            <person name="Liu T."/>
            <person name="Pan Y."/>
            <person name="Xia L."/>
            <person name="Li J."/>
            <person name="Zhao F."/>
            <person name="Cao W."/>
        </authorList>
    </citation>
    <scope>NUCLEOTIDE SEQUENCE</scope>
    <source>
        <strain evidence="1">Hyas-2018</strain>
    </source>
</reference>
<keyword evidence="2" id="KW-1185">Reference proteome</keyword>
<proteinExistence type="predicted"/>
<sequence>MPALEKGVLAIHAYARLPCGKLGYHFPTNLAVIAVSCAVAGLLPLKSIGGLVFTRVGGLGCAAYILLLAVQSRNPVLVCTVTGSALRVRAGGLFVPLTTFRQVLLCSGYRGAAGFVIVFLQSKLSVFVIGLLVVALSAVAVAGGAFCPDMTCMAVTVGGLYGLGFGASLTSFAIYTMIYFEKYMATATSLKYAAWSASGLVGPSIVSLLANYYGLRGTLLLIGAIMLNGLPLIMLIKRPRPMKLWCSSSHSKPRQSSSSPSSEQHTMKEDQSAVEHPSPHSTVASAVAPSSLPKGIDRLGLTARGVAELFRTSEFFALLFVYAVFDWTGTLHSTTSVDYGRDKGASLETAKYVLTCNAFGQIVGRLALSFASDKIPHSHCPLAAACLVASCLSFVGCSLVSSFTSFMALNGLLGVSQGYVTSIRSVVITQYLSVQRLPAFFAFLGVFLIPIALTGPSILGFFRDTLGSYDNIYLVFGAANLLAALVLFVLSCRDGARRSTWELKPCLTPSSNGLPLPSS</sequence>
<accession>A0ACB7SRZ2</accession>
<gene>
    <name evidence="1" type="ORF">HPB50_006018</name>
</gene>
<comment type="caution">
    <text evidence="1">The sequence shown here is derived from an EMBL/GenBank/DDBJ whole genome shotgun (WGS) entry which is preliminary data.</text>
</comment>
<evidence type="ECO:0000313" key="2">
    <source>
        <dbReference type="Proteomes" id="UP000821845"/>
    </source>
</evidence>